<evidence type="ECO:0000313" key="6">
    <source>
        <dbReference type="EMBL" id="ACN15547.1"/>
    </source>
</evidence>
<dbReference type="InterPro" id="IPR011006">
    <property type="entry name" value="CheY-like_superfamily"/>
</dbReference>
<reference evidence="6 7" key="1">
    <citation type="journal article" date="2009" name="Environ. Microbiol.">
        <title>Genome sequence of Desulfobacterium autotrophicum HRM2, a marine sulfate reducer oxidizing organic carbon completely to carbon dioxide.</title>
        <authorList>
            <person name="Strittmatter A.W."/>
            <person name="Liesegang H."/>
            <person name="Rabus R."/>
            <person name="Decker I."/>
            <person name="Amann J."/>
            <person name="Andres S."/>
            <person name="Henne A."/>
            <person name="Fricke W.F."/>
            <person name="Martinez-Arias R."/>
            <person name="Bartels D."/>
            <person name="Goesmann A."/>
            <person name="Krause L."/>
            <person name="Puehler A."/>
            <person name="Klenk H.P."/>
            <person name="Richter M."/>
            <person name="Schuler M."/>
            <person name="Gloeckner F.O."/>
            <person name="Meyerdierks A."/>
            <person name="Gottschalk G."/>
            <person name="Amann R."/>
        </authorList>
    </citation>
    <scope>NUCLEOTIDE SEQUENCE [LARGE SCALE GENOMIC DNA]</scope>
    <source>
        <strain evidence="7">ATCC 43914 / DSM 3382 / HRM2</strain>
    </source>
</reference>
<keyword evidence="7" id="KW-1185">Reference proteome</keyword>
<dbReference type="PRINTS" id="PR00038">
    <property type="entry name" value="HTHLUXR"/>
</dbReference>
<dbReference type="AlphaFoldDB" id="C0QFX9"/>
<dbReference type="OrthoDB" id="9780312at2"/>
<dbReference type="KEGG" id="dat:HRM2_24530"/>
<feature type="domain" description="Response regulatory" evidence="5">
    <location>
        <begin position="2"/>
        <end position="118"/>
    </location>
</feature>
<dbReference type="PROSITE" id="PS50043">
    <property type="entry name" value="HTH_LUXR_2"/>
    <property type="match status" value="1"/>
</dbReference>
<dbReference type="HOGENOM" id="CLU_000445_90_10_7"/>
<evidence type="ECO:0000313" key="7">
    <source>
        <dbReference type="Proteomes" id="UP000000442"/>
    </source>
</evidence>
<evidence type="ECO:0000259" key="4">
    <source>
        <dbReference type="PROSITE" id="PS50043"/>
    </source>
</evidence>
<evidence type="ECO:0000256" key="1">
    <source>
        <dbReference type="ARBA" id="ARBA00022553"/>
    </source>
</evidence>
<evidence type="ECO:0000256" key="3">
    <source>
        <dbReference type="PROSITE-ProRule" id="PRU00169"/>
    </source>
</evidence>
<sequence>MEIVIVEDQRQLLTYYTILLTSDPDIKSVIPCTILKQAIRAFQAGRVDIFITCLGKQVATGIERIKTIKSRYPETEILVHSTKDNPDTVLQAFRAGASGYLLKGGTPVEFLEAVHVLYSGGVPLTPVIARIIIHHLHANQIIQESCLTPREIKILKLMEQGLTYKEISSSLSIGIHSVHSQVKKIHSKLKAANRREAFAKAKKKGLI</sequence>
<keyword evidence="1" id="KW-0597">Phosphoprotein</keyword>
<dbReference type="SUPFAM" id="SSF52172">
    <property type="entry name" value="CheY-like"/>
    <property type="match status" value="1"/>
</dbReference>
<name>C0QFX9_DESAH</name>
<dbReference type="SMART" id="SM00448">
    <property type="entry name" value="REC"/>
    <property type="match status" value="1"/>
</dbReference>
<dbReference type="RefSeq" id="WP_015904312.1">
    <property type="nucleotide sequence ID" value="NC_012108.1"/>
</dbReference>
<dbReference type="Pfam" id="PF00196">
    <property type="entry name" value="GerE"/>
    <property type="match status" value="1"/>
</dbReference>
<protein>
    <submittedName>
        <fullName evidence="6">Two-component response regulator (Response receiver domain/LuxR regulator domain)</fullName>
    </submittedName>
</protein>
<dbReference type="Gene3D" id="3.40.50.2300">
    <property type="match status" value="1"/>
</dbReference>
<dbReference type="InterPro" id="IPR001789">
    <property type="entry name" value="Sig_transdc_resp-reg_receiver"/>
</dbReference>
<dbReference type="SUPFAM" id="SSF46894">
    <property type="entry name" value="C-terminal effector domain of the bipartite response regulators"/>
    <property type="match status" value="1"/>
</dbReference>
<dbReference type="PROSITE" id="PS50110">
    <property type="entry name" value="RESPONSE_REGULATORY"/>
    <property type="match status" value="1"/>
</dbReference>
<dbReference type="STRING" id="177437.HRM2_24530"/>
<keyword evidence="2" id="KW-0238">DNA-binding</keyword>
<evidence type="ECO:0000259" key="5">
    <source>
        <dbReference type="PROSITE" id="PS50110"/>
    </source>
</evidence>
<dbReference type="eggNOG" id="COG2197">
    <property type="taxonomic scope" value="Bacteria"/>
</dbReference>
<feature type="domain" description="HTH luxR-type" evidence="4">
    <location>
        <begin position="140"/>
        <end position="205"/>
    </location>
</feature>
<organism evidence="6 7">
    <name type="scientific">Desulforapulum autotrophicum (strain ATCC 43914 / DSM 3382 / VKM B-1955 / HRM2)</name>
    <name type="common">Desulfobacterium autotrophicum</name>
    <dbReference type="NCBI Taxonomy" id="177437"/>
    <lineage>
        <taxon>Bacteria</taxon>
        <taxon>Pseudomonadati</taxon>
        <taxon>Thermodesulfobacteriota</taxon>
        <taxon>Desulfobacteria</taxon>
        <taxon>Desulfobacterales</taxon>
        <taxon>Desulfobacteraceae</taxon>
        <taxon>Desulforapulum</taxon>
    </lineage>
</organism>
<dbReference type="GO" id="GO:0003677">
    <property type="term" value="F:DNA binding"/>
    <property type="evidence" value="ECO:0007669"/>
    <property type="project" value="UniProtKB-KW"/>
</dbReference>
<gene>
    <name evidence="6" type="ordered locus">HRM2_24530</name>
</gene>
<dbReference type="InterPro" id="IPR058245">
    <property type="entry name" value="NreC/VraR/RcsB-like_REC"/>
</dbReference>
<dbReference type="Proteomes" id="UP000000442">
    <property type="component" value="Chromosome"/>
</dbReference>
<dbReference type="SMART" id="SM00421">
    <property type="entry name" value="HTH_LUXR"/>
    <property type="match status" value="1"/>
</dbReference>
<dbReference type="InterPro" id="IPR000792">
    <property type="entry name" value="Tscrpt_reg_LuxR_C"/>
</dbReference>
<dbReference type="EMBL" id="CP001087">
    <property type="protein sequence ID" value="ACN15547.1"/>
    <property type="molecule type" value="Genomic_DNA"/>
</dbReference>
<dbReference type="InterPro" id="IPR016032">
    <property type="entry name" value="Sig_transdc_resp-reg_C-effctor"/>
</dbReference>
<dbReference type="CDD" id="cd17535">
    <property type="entry name" value="REC_NarL-like"/>
    <property type="match status" value="1"/>
</dbReference>
<accession>C0QFX9</accession>
<dbReference type="GO" id="GO:0006355">
    <property type="term" value="P:regulation of DNA-templated transcription"/>
    <property type="evidence" value="ECO:0007669"/>
    <property type="project" value="InterPro"/>
</dbReference>
<dbReference type="GO" id="GO:0000160">
    <property type="term" value="P:phosphorelay signal transduction system"/>
    <property type="evidence" value="ECO:0007669"/>
    <property type="project" value="InterPro"/>
</dbReference>
<dbReference type="PANTHER" id="PTHR43214">
    <property type="entry name" value="TWO-COMPONENT RESPONSE REGULATOR"/>
    <property type="match status" value="1"/>
</dbReference>
<evidence type="ECO:0000256" key="2">
    <source>
        <dbReference type="ARBA" id="ARBA00023125"/>
    </source>
</evidence>
<proteinExistence type="predicted"/>
<dbReference type="Pfam" id="PF00072">
    <property type="entry name" value="Response_reg"/>
    <property type="match status" value="1"/>
</dbReference>
<dbReference type="PANTHER" id="PTHR43214:SF43">
    <property type="entry name" value="TWO-COMPONENT RESPONSE REGULATOR"/>
    <property type="match status" value="1"/>
</dbReference>
<comment type="caution">
    <text evidence="3">Lacks conserved residue(s) required for the propagation of feature annotation.</text>
</comment>
<dbReference type="InterPro" id="IPR039420">
    <property type="entry name" value="WalR-like"/>
</dbReference>
<dbReference type="CDD" id="cd06170">
    <property type="entry name" value="LuxR_C_like"/>
    <property type="match status" value="1"/>
</dbReference>